<dbReference type="AlphaFoldDB" id="A0AAW7Z6F1"/>
<accession>A0AAW7Z6F1</accession>
<organism evidence="2 4">
    <name type="scientific">Alteromonas stellipolaris</name>
    <dbReference type="NCBI Taxonomy" id="233316"/>
    <lineage>
        <taxon>Bacteria</taxon>
        <taxon>Pseudomonadati</taxon>
        <taxon>Pseudomonadota</taxon>
        <taxon>Gammaproteobacteria</taxon>
        <taxon>Alteromonadales</taxon>
        <taxon>Alteromonadaceae</taxon>
        <taxon>Alteromonas/Salinimonas group</taxon>
        <taxon>Alteromonas</taxon>
    </lineage>
</organism>
<dbReference type="RefSeq" id="WP_057790490.1">
    <property type="nucleotide sequence ID" value="NZ_CANLMS010000001.1"/>
</dbReference>
<dbReference type="EMBL" id="CP013926">
    <property type="protein sequence ID" value="AMJ75142.1"/>
    <property type="molecule type" value="Genomic_DNA"/>
</dbReference>
<dbReference type="InterPro" id="IPR040632">
    <property type="entry name" value="Sulfotransfer_4"/>
</dbReference>
<dbReference type="SUPFAM" id="SSF52540">
    <property type="entry name" value="P-loop containing nucleoside triphosphate hydrolases"/>
    <property type="match status" value="1"/>
</dbReference>
<dbReference type="Proteomes" id="UP001170717">
    <property type="component" value="Unassembled WGS sequence"/>
</dbReference>
<dbReference type="GeneID" id="83259026"/>
<proteinExistence type="predicted"/>
<evidence type="ECO:0000313" key="2">
    <source>
        <dbReference type="EMBL" id="MDO6577832.1"/>
    </source>
</evidence>
<sequence>MPTQLNPIEVSQDEVSKYSKLIRTNKYKYPLRRVVQKRKFHAFCLGTPKSGTHSVANILSNFRSYHEINDTFIIAMIYLSKAGLLSDADIKRELSVRDRYNWLEMDSSHYYGQFPQQLIETFANAKYVLTIRDCISWIDSWFNHQLARDVQEKNSLYDLGRTNYYDRGFEYTKYDEPLRQYGLFPLASYFQFWAEHNNNVLTSIPKEQLLIIKTKELGSASTKLASFLNIEPKELVTEKSHSFKAKEKLNILQQLDKSFVRDTATQYCESINNTIFPEAKIVDAIDKMFQK</sequence>
<reference evidence="1 3" key="1">
    <citation type="submission" date="2015-12" db="EMBL/GenBank/DDBJ databases">
        <title>Intraspecies pangenome expansion in the marine bacterium Alteromonas.</title>
        <authorList>
            <person name="Lopez-Perez M."/>
            <person name="Rodriguez-Valera F."/>
        </authorList>
    </citation>
    <scope>NUCLEOTIDE SEQUENCE [LARGE SCALE GENOMIC DNA]</scope>
    <source>
        <strain evidence="1 3">LMG 21861</strain>
    </source>
</reference>
<gene>
    <name evidence="1" type="ORF">AVL57_14930</name>
    <name evidence="2" type="ORF">Q4527_10540</name>
</gene>
<evidence type="ECO:0000313" key="3">
    <source>
        <dbReference type="Proteomes" id="UP000056750"/>
    </source>
</evidence>
<dbReference type="Proteomes" id="UP000056750">
    <property type="component" value="Chromosome"/>
</dbReference>
<dbReference type="Gene3D" id="3.40.50.300">
    <property type="entry name" value="P-loop containing nucleotide triphosphate hydrolases"/>
    <property type="match status" value="1"/>
</dbReference>
<dbReference type="InterPro" id="IPR027417">
    <property type="entry name" value="P-loop_NTPase"/>
</dbReference>
<keyword evidence="3" id="KW-1185">Reference proteome</keyword>
<evidence type="ECO:0000313" key="1">
    <source>
        <dbReference type="EMBL" id="AMJ75142.1"/>
    </source>
</evidence>
<protein>
    <submittedName>
        <fullName evidence="2">Sulfotransferase</fullName>
    </submittedName>
</protein>
<evidence type="ECO:0000313" key="4">
    <source>
        <dbReference type="Proteomes" id="UP001170717"/>
    </source>
</evidence>
<name>A0AAW7Z6F1_9ALTE</name>
<dbReference type="Pfam" id="PF17784">
    <property type="entry name" value="Sulfotransfer_4"/>
    <property type="match status" value="1"/>
</dbReference>
<dbReference type="EMBL" id="JAUOQI010000006">
    <property type="protein sequence ID" value="MDO6577832.1"/>
    <property type="molecule type" value="Genomic_DNA"/>
</dbReference>
<reference evidence="2" key="2">
    <citation type="submission" date="2023-07" db="EMBL/GenBank/DDBJ databases">
        <title>Genome content predicts the carbon catabolic preferences of heterotrophic bacteria.</title>
        <authorList>
            <person name="Gralka M."/>
        </authorList>
    </citation>
    <scope>NUCLEOTIDE SEQUENCE</scope>
    <source>
        <strain evidence="2">F2M12</strain>
    </source>
</reference>
<dbReference type="KEGG" id="asq:AVL57_14930"/>